<name>A0ABV9JK40_9GAMM</name>
<evidence type="ECO:0000313" key="4">
    <source>
        <dbReference type="Proteomes" id="UP001595962"/>
    </source>
</evidence>
<accession>A0ABV9JK40</accession>
<sequence length="170" mass="18607">MKFTLMLALSLSLPLQAAQICYSTIEDAIDFSQFTLNSDGTVLDSKTRLLWSACLVGQSWDSSSKSCTGNPQQLTWADALLESARQDLGGFSSWRLPNAKEVQSIINRGCVDPALRLSLFPGANSENIWTGTTAANEANQAFAVAMYSGKNNLKTKNAQLYVRLVRFSDE</sequence>
<dbReference type="Proteomes" id="UP001595962">
    <property type="component" value="Unassembled WGS sequence"/>
</dbReference>
<feature type="signal peptide" evidence="1">
    <location>
        <begin position="1"/>
        <end position="17"/>
    </location>
</feature>
<keyword evidence="4" id="KW-1185">Reference proteome</keyword>
<dbReference type="PANTHER" id="PTHR35812">
    <property type="entry name" value="LIPOPROTEIN"/>
    <property type="match status" value="1"/>
</dbReference>
<feature type="chain" id="PRO_5046634921" evidence="1">
    <location>
        <begin position="18"/>
        <end position="170"/>
    </location>
</feature>
<dbReference type="PANTHER" id="PTHR35812:SF1">
    <property type="entry name" value="LIPOPROTEIN"/>
    <property type="match status" value="1"/>
</dbReference>
<protein>
    <submittedName>
        <fullName evidence="3">DUF1566 domain-containing protein</fullName>
    </submittedName>
</protein>
<dbReference type="InterPro" id="IPR011460">
    <property type="entry name" value="Lcl_C"/>
</dbReference>
<feature type="domain" description="Lcl C-terminal" evidence="2">
    <location>
        <begin position="40"/>
        <end position="166"/>
    </location>
</feature>
<evidence type="ECO:0000313" key="3">
    <source>
        <dbReference type="EMBL" id="MFC4654605.1"/>
    </source>
</evidence>
<evidence type="ECO:0000256" key="1">
    <source>
        <dbReference type="SAM" id="SignalP"/>
    </source>
</evidence>
<dbReference type="Pfam" id="PF07603">
    <property type="entry name" value="Lcl_C"/>
    <property type="match status" value="1"/>
</dbReference>
<dbReference type="EMBL" id="JBHSGB010000006">
    <property type="protein sequence ID" value="MFC4654605.1"/>
    <property type="molecule type" value="Genomic_DNA"/>
</dbReference>
<evidence type="ECO:0000259" key="2">
    <source>
        <dbReference type="Pfam" id="PF07603"/>
    </source>
</evidence>
<reference evidence="4" key="1">
    <citation type="journal article" date="2019" name="Int. J. Syst. Evol. Microbiol.">
        <title>The Global Catalogue of Microorganisms (GCM) 10K type strain sequencing project: providing services to taxonomists for standard genome sequencing and annotation.</title>
        <authorList>
            <consortium name="The Broad Institute Genomics Platform"/>
            <consortium name="The Broad Institute Genome Sequencing Center for Infectious Disease"/>
            <person name="Wu L."/>
            <person name="Ma J."/>
        </authorList>
    </citation>
    <scope>NUCLEOTIDE SEQUENCE [LARGE SCALE GENOMIC DNA]</scope>
    <source>
        <strain evidence="4">DT28</strain>
    </source>
</reference>
<dbReference type="RefSeq" id="WP_377332609.1">
    <property type="nucleotide sequence ID" value="NZ_JBHSGB010000006.1"/>
</dbReference>
<proteinExistence type="predicted"/>
<gene>
    <name evidence="3" type="ORF">ACFO3I_06180</name>
</gene>
<comment type="caution">
    <text evidence="3">The sequence shown here is derived from an EMBL/GenBank/DDBJ whole genome shotgun (WGS) entry which is preliminary data.</text>
</comment>
<organism evidence="3 4">
    <name type="scientific">Rheinheimera marina</name>
    <dbReference type="NCBI Taxonomy" id="1774958"/>
    <lineage>
        <taxon>Bacteria</taxon>
        <taxon>Pseudomonadati</taxon>
        <taxon>Pseudomonadota</taxon>
        <taxon>Gammaproteobacteria</taxon>
        <taxon>Chromatiales</taxon>
        <taxon>Chromatiaceae</taxon>
        <taxon>Rheinheimera</taxon>
    </lineage>
</organism>
<keyword evidence="1" id="KW-0732">Signal</keyword>